<evidence type="ECO:0000256" key="1">
    <source>
        <dbReference type="ARBA" id="ARBA00004496"/>
    </source>
</evidence>
<dbReference type="GO" id="GO:0004820">
    <property type="term" value="F:glycine-tRNA ligase activity"/>
    <property type="evidence" value="ECO:0007669"/>
    <property type="project" value="UniProtKB-UniRule"/>
</dbReference>
<dbReference type="NCBIfam" id="TIGR00211">
    <property type="entry name" value="glyS"/>
    <property type="match status" value="1"/>
</dbReference>
<organism evidence="12">
    <name type="scientific">Telmatobacter sp. DSM 110680</name>
    <dbReference type="NCBI Taxonomy" id="3036704"/>
    <lineage>
        <taxon>Bacteria</taxon>
        <taxon>Pseudomonadati</taxon>
        <taxon>Acidobacteriota</taxon>
        <taxon>Terriglobia</taxon>
        <taxon>Terriglobales</taxon>
        <taxon>Acidobacteriaceae</taxon>
        <taxon>Telmatobacter</taxon>
    </lineage>
</organism>
<dbReference type="GO" id="GO:0005829">
    <property type="term" value="C:cytosol"/>
    <property type="evidence" value="ECO:0007669"/>
    <property type="project" value="TreeGrafter"/>
</dbReference>
<dbReference type="GO" id="GO:0004814">
    <property type="term" value="F:arginine-tRNA ligase activity"/>
    <property type="evidence" value="ECO:0007669"/>
    <property type="project" value="InterPro"/>
</dbReference>
<dbReference type="GO" id="GO:0006426">
    <property type="term" value="P:glycyl-tRNA aminoacylation"/>
    <property type="evidence" value="ECO:0007669"/>
    <property type="project" value="UniProtKB-UniRule"/>
</dbReference>
<dbReference type="Pfam" id="PF05746">
    <property type="entry name" value="DALR_1"/>
    <property type="match status" value="1"/>
</dbReference>
<comment type="subcellular location">
    <subcellularLocation>
        <location evidence="1 10">Cytoplasm</location>
    </subcellularLocation>
</comment>
<accession>A0AAU7DG12</accession>
<keyword evidence="7 10" id="KW-0648">Protein biosynthesis</keyword>
<comment type="catalytic activity">
    <reaction evidence="9 10">
        <text>tRNA(Gly) + glycine + ATP = glycyl-tRNA(Gly) + AMP + diphosphate</text>
        <dbReference type="Rhea" id="RHEA:16013"/>
        <dbReference type="Rhea" id="RHEA-COMP:9664"/>
        <dbReference type="Rhea" id="RHEA-COMP:9683"/>
        <dbReference type="ChEBI" id="CHEBI:30616"/>
        <dbReference type="ChEBI" id="CHEBI:33019"/>
        <dbReference type="ChEBI" id="CHEBI:57305"/>
        <dbReference type="ChEBI" id="CHEBI:78442"/>
        <dbReference type="ChEBI" id="CHEBI:78522"/>
        <dbReference type="ChEBI" id="CHEBI:456215"/>
        <dbReference type="EC" id="6.1.1.14"/>
    </reaction>
</comment>
<keyword evidence="6 10" id="KW-0067">ATP-binding</keyword>
<comment type="similarity">
    <text evidence="2 10">Belongs to the class-II aminoacyl-tRNA synthetase family.</text>
</comment>
<dbReference type="PROSITE" id="PS50861">
    <property type="entry name" value="AA_TRNA_LIGASE_II_GLYAB"/>
    <property type="match status" value="1"/>
</dbReference>
<keyword evidence="4 10" id="KW-0436">Ligase</keyword>
<evidence type="ECO:0000256" key="4">
    <source>
        <dbReference type="ARBA" id="ARBA00022598"/>
    </source>
</evidence>
<dbReference type="InterPro" id="IPR008909">
    <property type="entry name" value="DALR_anticod-bd"/>
</dbReference>
<keyword evidence="8 10" id="KW-0030">Aminoacyl-tRNA synthetase</keyword>
<dbReference type="PANTHER" id="PTHR30075:SF2">
    <property type="entry name" value="GLYCINE--TRNA LIGASE, CHLOROPLASTIC_MITOCHONDRIAL 2"/>
    <property type="match status" value="1"/>
</dbReference>
<dbReference type="AlphaFoldDB" id="A0AAU7DG12"/>
<dbReference type="InterPro" id="IPR006194">
    <property type="entry name" value="Gly-tRNA-synth_heterodimer"/>
</dbReference>
<feature type="domain" description="DALR anticodon binding" evidence="11">
    <location>
        <begin position="583"/>
        <end position="678"/>
    </location>
</feature>
<reference evidence="12" key="1">
    <citation type="submission" date="2023-03" db="EMBL/GenBank/DDBJ databases">
        <title>Edaphobacter sp.</title>
        <authorList>
            <person name="Huber K.J."/>
            <person name="Papendorf J."/>
            <person name="Pilke C."/>
            <person name="Bunk B."/>
            <person name="Sproeer C."/>
            <person name="Pester M."/>
        </authorList>
    </citation>
    <scope>NUCLEOTIDE SEQUENCE</scope>
    <source>
        <strain evidence="12">DSM 110680</strain>
    </source>
</reference>
<comment type="subunit">
    <text evidence="10">Tetramer of two alpha and two beta subunits.</text>
</comment>
<protein>
    <recommendedName>
        <fullName evidence="10">Glycine--tRNA ligase beta subunit</fullName>
        <ecNumber evidence="10">6.1.1.14</ecNumber>
    </recommendedName>
    <alternativeName>
        <fullName evidence="10">Glycyl-tRNA synthetase beta subunit</fullName>
        <shortName evidence="10">GlyRS</shortName>
    </alternativeName>
</protein>
<keyword evidence="5 10" id="KW-0547">Nucleotide-binding</keyword>
<evidence type="ECO:0000256" key="8">
    <source>
        <dbReference type="ARBA" id="ARBA00023146"/>
    </source>
</evidence>
<evidence type="ECO:0000256" key="2">
    <source>
        <dbReference type="ARBA" id="ARBA00008226"/>
    </source>
</evidence>
<proteinExistence type="inferred from homology"/>
<evidence type="ECO:0000256" key="6">
    <source>
        <dbReference type="ARBA" id="ARBA00022840"/>
    </source>
</evidence>
<dbReference type="EMBL" id="CP121196">
    <property type="protein sequence ID" value="XBH16729.1"/>
    <property type="molecule type" value="Genomic_DNA"/>
</dbReference>
<evidence type="ECO:0000256" key="7">
    <source>
        <dbReference type="ARBA" id="ARBA00022917"/>
    </source>
</evidence>
<dbReference type="PANTHER" id="PTHR30075">
    <property type="entry name" value="GLYCYL-TRNA SYNTHETASE"/>
    <property type="match status" value="1"/>
</dbReference>
<name>A0AAU7DG12_9BACT</name>
<keyword evidence="3 10" id="KW-0963">Cytoplasm</keyword>
<gene>
    <name evidence="10 12" type="primary">glyS</name>
    <name evidence="12" type="ORF">P8935_19405</name>
</gene>
<evidence type="ECO:0000256" key="9">
    <source>
        <dbReference type="ARBA" id="ARBA00047937"/>
    </source>
</evidence>
<evidence type="ECO:0000256" key="10">
    <source>
        <dbReference type="HAMAP-Rule" id="MF_00255"/>
    </source>
</evidence>
<dbReference type="GO" id="GO:0006420">
    <property type="term" value="P:arginyl-tRNA aminoacylation"/>
    <property type="evidence" value="ECO:0007669"/>
    <property type="project" value="InterPro"/>
</dbReference>
<dbReference type="GO" id="GO:0005524">
    <property type="term" value="F:ATP binding"/>
    <property type="evidence" value="ECO:0007669"/>
    <property type="project" value="UniProtKB-UniRule"/>
</dbReference>
<dbReference type="RefSeq" id="WP_348261958.1">
    <property type="nucleotide sequence ID" value="NZ_CP121196.1"/>
</dbReference>
<dbReference type="InterPro" id="IPR015944">
    <property type="entry name" value="Gly-tRNA-synth_bsu"/>
</dbReference>
<evidence type="ECO:0000259" key="11">
    <source>
        <dbReference type="Pfam" id="PF05746"/>
    </source>
</evidence>
<sequence length="694" mass="75577">MSDFLLEIGLEEVPARMIATAEAELGRRVHDLLTRERLLDEGANVKTYSTPRRLAVLVEGVRAAQADVEEKVTGPSWKVAFKDDTPTPAAEAFAKKAGVAVDALEKVTTPKGEYVGATVKRAGKTAGEILTADLSKEVLALYWAKNMYWRANKPERFVRPVRWIVAMMDAAVVPLEIAGIKAVNASRGHRILHGDAPVVIGSAREYAETLRGASVLVDVAERRQVIRKALDKVTRSVAGARWREDEGLVETVTHLTEWPSVILGDFEPEYLALPEEVLVTVMRDHQKYFAVEDAQGKLAPHFLAVLNTTADDEGQAIIRHGNARVLRARFKDARFFWDFDQKIPLAERVESLKNVTFQKELGSYHWKTEENLDTANALAKYAYNAGLVCDNKALLTAVKLSKTDLTTELVKEFTELQGIIGGLYARAQGLGEHVALAIYEQYTPASTEDNIPVSVEGQLLGLTDRIQTIAAMFGIGLQPTGSKDPFALRRAANAIVKILAESSLPLTLSEVAHSAMADDENERAVLAFLRERLHFYLKDVRGFAYDVVNATLAADADDVRDAIARAEALTAARASADFEAVSAAFKRINNILRQAAEKGFAVGSPGAVTLSPEAAKLHDAATALAPEVAKLRHQRAYGEALGKIATLRPVVDAFFDKVMVLDPDAAVRGAHLGLIDGVLRGFSGIADFSEIVTG</sequence>
<evidence type="ECO:0000313" key="12">
    <source>
        <dbReference type="EMBL" id="XBH16729.1"/>
    </source>
</evidence>
<dbReference type="HAMAP" id="MF_00255">
    <property type="entry name" value="Gly_tRNA_synth_beta"/>
    <property type="match status" value="1"/>
</dbReference>
<dbReference type="PRINTS" id="PR01045">
    <property type="entry name" value="TRNASYNTHGB"/>
</dbReference>
<evidence type="ECO:0000256" key="5">
    <source>
        <dbReference type="ARBA" id="ARBA00022741"/>
    </source>
</evidence>
<dbReference type="EC" id="6.1.1.14" evidence="10"/>
<evidence type="ECO:0000256" key="3">
    <source>
        <dbReference type="ARBA" id="ARBA00022490"/>
    </source>
</evidence>
<dbReference type="Pfam" id="PF02092">
    <property type="entry name" value="tRNA_synt_2f"/>
    <property type="match status" value="1"/>
</dbReference>